<dbReference type="PROSITE" id="PS00062">
    <property type="entry name" value="ALDOKETO_REDUCTASE_2"/>
    <property type="match status" value="1"/>
</dbReference>
<dbReference type="InterPro" id="IPR023210">
    <property type="entry name" value="NADP_OxRdtase_dom"/>
</dbReference>
<feature type="binding site" evidence="4">
    <location>
        <position position="123"/>
    </location>
    <ligand>
        <name>substrate</name>
    </ligand>
</feature>
<keyword evidence="6" id="KW-0175">Coiled coil</keyword>
<feature type="site" description="Lowers pKa of active site Tyr" evidence="5">
    <location>
        <position position="90"/>
    </location>
</feature>
<dbReference type="EMBL" id="JAXIOK010000013">
    <property type="protein sequence ID" value="KAK4757272.1"/>
    <property type="molecule type" value="Genomic_DNA"/>
</dbReference>
<protein>
    <recommendedName>
        <fullName evidence="7">NADP-dependent oxidoreductase domain-containing protein</fullName>
    </recommendedName>
</protein>
<dbReference type="InterPro" id="IPR020471">
    <property type="entry name" value="AKR"/>
</dbReference>
<feature type="active site" description="Proton donor" evidence="3">
    <location>
        <position position="60"/>
    </location>
</feature>
<dbReference type="AlphaFoldDB" id="A0AAN7K152"/>
<evidence type="ECO:0000313" key="9">
    <source>
        <dbReference type="Proteomes" id="UP001345219"/>
    </source>
</evidence>
<keyword evidence="9" id="KW-1185">Reference proteome</keyword>
<dbReference type="GO" id="GO:0016616">
    <property type="term" value="F:oxidoreductase activity, acting on the CH-OH group of donors, NAD or NADP as acceptor"/>
    <property type="evidence" value="ECO:0007669"/>
    <property type="project" value="InterPro"/>
</dbReference>
<dbReference type="FunFam" id="3.20.20.100:FF:000013">
    <property type="entry name" value="NADPH-dependent codeinone reductase 1-1"/>
    <property type="match status" value="1"/>
</dbReference>
<evidence type="ECO:0000259" key="7">
    <source>
        <dbReference type="Pfam" id="PF00248"/>
    </source>
</evidence>
<evidence type="ECO:0000256" key="5">
    <source>
        <dbReference type="PIRSR" id="PIRSR000097-3"/>
    </source>
</evidence>
<reference evidence="8 9" key="1">
    <citation type="journal article" date="2023" name="Hortic Res">
        <title>Pangenome of water caltrop reveals structural variations and asymmetric subgenome divergence after allopolyploidization.</title>
        <authorList>
            <person name="Zhang X."/>
            <person name="Chen Y."/>
            <person name="Wang L."/>
            <person name="Yuan Y."/>
            <person name="Fang M."/>
            <person name="Shi L."/>
            <person name="Lu R."/>
            <person name="Comes H.P."/>
            <person name="Ma Y."/>
            <person name="Chen Y."/>
            <person name="Huang G."/>
            <person name="Zhou Y."/>
            <person name="Zheng Z."/>
            <person name="Qiu Y."/>
        </authorList>
    </citation>
    <scope>NUCLEOTIDE SEQUENCE [LARGE SCALE GENOMIC DNA]</scope>
    <source>
        <tissue evidence="8">Roots</tissue>
    </source>
</reference>
<keyword evidence="2" id="KW-0521">NADP</keyword>
<dbReference type="Gene3D" id="3.20.20.100">
    <property type="entry name" value="NADP-dependent oxidoreductase domain"/>
    <property type="match status" value="1"/>
</dbReference>
<sequence length="334" mass="37198">MRGERAPVAVPEVTLNSGHKMPLIALGTVASDLPPTEALAAILVYAIEVGYRHFDTAALYGSEESLGLAMAEALRRQVIKSRDELFITSKLWCTDADPSLVLLALKKSLGRLGLEYLDMYLIHWPARLKEGTRGSNITKESILEFDMKGTWKAMEECSNLGLAKSIGVSNFGPKNLSQILQICTIPPAVNQAHTHARSYWVEMHVAWRQKKLRGFCKERGIHVSAWSPLAANGARWGSKAVMDSPILKEIAQGRGTTVAQVALRWVHEQGSCVIVKSFNKERMKENLKILEWEKAITEDELEKINRIPPHQGVPGHELVTENGPGYRSVDELWE</sequence>
<feature type="domain" description="NADP-dependent oxidoreductase" evidence="7">
    <location>
        <begin position="25"/>
        <end position="306"/>
    </location>
</feature>
<dbReference type="PROSITE" id="PS00798">
    <property type="entry name" value="ALDOKETO_REDUCTASE_1"/>
    <property type="match status" value="1"/>
</dbReference>
<evidence type="ECO:0000256" key="6">
    <source>
        <dbReference type="SAM" id="Coils"/>
    </source>
</evidence>
<feature type="coiled-coil region" evidence="6">
    <location>
        <begin position="280"/>
        <end position="307"/>
    </location>
</feature>
<dbReference type="CDD" id="cd19124">
    <property type="entry name" value="AKR_AKR4A_4B"/>
    <property type="match status" value="1"/>
</dbReference>
<gene>
    <name evidence="8" type="ORF">SAY87_007399</name>
</gene>
<dbReference type="InterPro" id="IPR036812">
    <property type="entry name" value="NAD(P)_OxRdtase_dom_sf"/>
</dbReference>
<comment type="caution">
    <text evidence="8">The sequence shown here is derived from an EMBL/GenBank/DDBJ whole genome shotgun (WGS) entry which is preliminary data.</text>
</comment>
<dbReference type="Pfam" id="PF00248">
    <property type="entry name" value="Aldo_ket_red"/>
    <property type="match status" value="1"/>
</dbReference>
<evidence type="ECO:0000256" key="4">
    <source>
        <dbReference type="PIRSR" id="PIRSR000097-2"/>
    </source>
</evidence>
<evidence type="ECO:0000313" key="8">
    <source>
        <dbReference type="EMBL" id="KAK4757272.1"/>
    </source>
</evidence>
<dbReference type="PROSITE" id="PS00063">
    <property type="entry name" value="ALDOKETO_REDUCTASE_3"/>
    <property type="match status" value="1"/>
</dbReference>
<name>A0AAN7K152_9MYRT</name>
<organism evidence="8 9">
    <name type="scientific">Trapa incisa</name>
    <dbReference type="NCBI Taxonomy" id="236973"/>
    <lineage>
        <taxon>Eukaryota</taxon>
        <taxon>Viridiplantae</taxon>
        <taxon>Streptophyta</taxon>
        <taxon>Embryophyta</taxon>
        <taxon>Tracheophyta</taxon>
        <taxon>Spermatophyta</taxon>
        <taxon>Magnoliopsida</taxon>
        <taxon>eudicotyledons</taxon>
        <taxon>Gunneridae</taxon>
        <taxon>Pentapetalae</taxon>
        <taxon>rosids</taxon>
        <taxon>malvids</taxon>
        <taxon>Myrtales</taxon>
        <taxon>Lythraceae</taxon>
        <taxon>Trapa</taxon>
    </lineage>
</organism>
<dbReference type="GO" id="GO:0009821">
    <property type="term" value="P:alkaloid biosynthetic process"/>
    <property type="evidence" value="ECO:0007669"/>
    <property type="project" value="UniProtKB-ARBA"/>
</dbReference>
<proteinExistence type="inferred from homology"/>
<evidence type="ECO:0000256" key="2">
    <source>
        <dbReference type="ARBA" id="ARBA00022857"/>
    </source>
</evidence>
<evidence type="ECO:0000256" key="3">
    <source>
        <dbReference type="PIRSR" id="PIRSR000097-1"/>
    </source>
</evidence>
<comment type="similarity">
    <text evidence="1">Belongs to the aldo/keto reductase family.</text>
</comment>
<dbReference type="PRINTS" id="PR00069">
    <property type="entry name" value="ALDKETRDTASE"/>
</dbReference>
<dbReference type="SUPFAM" id="SSF51430">
    <property type="entry name" value="NAD(P)-linked oxidoreductase"/>
    <property type="match status" value="1"/>
</dbReference>
<dbReference type="PANTHER" id="PTHR11732">
    <property type="entry name" value="ALDO/KETO REDUCTASE"/>
    <property type="match status" value="1"/>
</dbReference>
<accession>A0AAN7K152</accession>
<dbReference type="InterPro" id="IPR018170">
    <property type="entry name" value="Aldo/ket_reductase_CS"/>
</dbReference>
<dbReference type="PIRSF" id="PIRSF000097">
    <property type="entry name" value="AKR"/>
    <property type="match status" value="1"/>
</dbReference>
<dbReference type="Proteomes" id="UP001345219">
    <property type="component" value="Chromosome 6"/>
</dbReference>
<dbReference type="InterPro" id="IPR044497">
    <property type="entry name" value="AKR4A/B"/>
</dbReference>
<evidence type="ECO:0000256" key="1">
    <source>
        <dbReference type="ARBA" id="ARBA00007905"/>
    </source>
</evidence>